<evidence type="ECO:0000256" key="4">
    <source>
        <dbReference type="ARBA" id="ARBA00012783"/>
    </source>
</evidence>
<dbReference type="PROSITE" id="PS51747">
    <property type="entry name" value="CYT_DCMP_DEAMINASES_2"/>
    <property type="match status" value="1"/>
</dbReference>
<protein>
    <recommendedName>
        <fullName evidence="5 12">Cytidine deaminase</fullName>
        <ecNumber evidence="4 12">3.5.4.5</ecNumber>
    </recommendedName>
    <alternativeName>
        <fullName evidence="9 12">Cytidine aminohydrolase</fullName>
    </alternativeName>
</protein>
<comment type="caution">
    <text evidence="14">The sequence shown here is derived from an EMBL/GenBank/DDBJ whole genome shotgun (WGS) entry which is preliminary data.</text>
</comment>
<dbReference type="RefSeq" id="WP_296973077.1">
    <property type="nucleotide sequence ID" value="NZ_JBBNFG020000030.1"/>
</dbReference>
<dbReference type="CDD" id="cd01283">
    <property type="entry name" value="cytidine_deaminase"/>
    <property type="match status" value="1"/>
</dbReference>
<keyword evidence="7 12" id="KW-0378">Hydrolase</keyword>
<evidence type="ECO:0000256" key="6">
    <source>
        <dbReference type="ARBA" id="ARBA00022723"/>
    </source>
</evidence>
<evidence type="ECO:0000256" key="12">
    <source>
        <dbReference type="RuleBase" id="RU364006"/>
    </source>
</evidence>
<evidence type="ECO:0000313" key="14">
    <source>
        <dbReference type="EMBL" id="MEQ2508774.1"/>
    </source>
</evidence>
<evidence type="ECO:0000259" key="13">
    <source>
        <dbReference type="PROSITE" id="PS51747"/>
    </source>
</evidence>
<dbReference type="Proteomes" id="UP001465717">
    <property type="component" value="Unassembled WGS sequence"/>
</dbReference>
<name>A0ABV1G039_9BACT</name>
<comment type="catalytic activity">
    <reaction evidence="11 12">
        <text>cytidine + H2O + H(+) = uridine + NH4(+)</text>
        <dbReference type="Rhea" id="RHEA:16069"/>
        <dbReference type="ChEBI" id="CHEBI:15377"/>
        <dbReference type="ChEBI" id="CHEBI:15378"/>
        <dbReference type="ChEBI" id="CHEBI:16704"/>
        <dbReference type="ChEBI" id="CHEBI:17562"/>
        <dbReference type="ChEBI" id="CHEBI:28938"/>
        <dbReference type="EC" id="3.5.4.5"/>
    </reaction>
</comment>
<evidence type="ECO:0000256" key="7">
    <source>
        <dbReference type="ARBA" id="ARBA00022801"/>
    </source>
</evidence>
<dbReference type="InterPro" id="IPR050202">
    <property type="entry name" value="Cyt/Deoxycyt_deaminase"/>
</dbReference>
<dbReference type="PROSITE" id="PS00903">
    <property type="entry name" value="CYT_DCMP_DEAMINASES_1"/>
    <property type="match status" value="1"/>
</dbReference>
<sequence>MKEQSLNIQYQVAQLDELSDIEQQLVKKAMEATNNSYANYSHFYVGAACLLADGRIVIGANQENAAFPSGLCAERSAIFGAQSNYPEQAITTLAIAARNENGFLKSPISPCGACRQVILEMEDRYQQPVRILLYGENCTYRFHSIKDLLPFSFVDANMKE</sequence>
<dbReference type="InterPro" id="IPR002125">
    <property type="entry name" value="CMP_dCMP_dom"/>
</dbReference>
<evidence type="ECO:0000256" key="5">
    <source>
        <dbReference type="ARBA" id="ARBA00018266"/>
    </source>
</evidence>
<evidence type="ECO:0000256" key="11">
    <source>
        <dbReference type="ARBA" id="ARBA00049558"/>
    </source>
</evidence>
<dbReference type="InterPro" id="IPR016192">
    <property type="entry name" value="APOBEC/CMP_deaminase_Zn-bd"/>
</dbReference>
<comment type="cofactor">
    <cofactor evidence="1 12">
        <name>Zn(2+)</name>
        <dbReference type="ChEBI" id="CHEBI:29105"/>
    </cofactor>
</comment>
<keyword evidence="8 12" id="KW-0862">Zinc</keyword>
<dbReference type="EMBL" id="JBBNGE010000039">
    <property type="protein sequence ID" value="MEQ2508774.1"/>
    <property type="molecule type" value="Genomic_DNA"/>
</dbReference>
<proteinExistence type="inferred from homology"/>
<evidence type="ECO:0000256" key="10">
    <source>
        <dbReference type="ARBA" id="ARBA00049252"/>
    </source>
</evidence>
<evidence type="ECO:0000256" key="9">
    <source>
        <dbReference type="ARBA" id="ARBA00032005"/>
    </source>
</evidence>
<comment type="catalytic activity">
    <reaction evidence="10 12">
        <text>2'-deoxycytidine + H2O + H(+) = 2'-deoxyuridine + NH4(+)</text>
        <dbReference type="Rhea" id="RHEA:13433"/>
        <dbReference type="ChEBI" id="CHEBI:15377"/>
        <dbReference type="ChEBI" id="CHEBI:15378"/>
        <dbReference type="ChEBI" id="CHEBI:15698"/>
        <dbReference type="ChEBI" id="CHEBI:16450"/>
        <dbReference type="ChEBI" id="CHEBI:28938"/>
        <dbReference type="EC" id="3.5.4.5"/>
    </reaction>
</comment>
<evidence type="ECO:0000313" key="15">
    <source>
        <dbReference type="Proteomes" id="UP001465717"/>
    </source>
</evidence>
<dbReference type="SUPFAM" id="SSF53927">
    <property type="entry name" value="Cytidine deaminase-like"/>
    <property type="match status" value="1"/>
</dbReference>
<dbReference type="Gene3D" id="3.40.140.10">
    <property type="entry name" value="Cytidine Deaminase, domain 2"/>
    <property type="match status" value="1"/>
</dbReference>
<dbReference type="Pfam" id="PF00383">
    <property type="entry name" value="dCMP_cyt_deam_1"/>
    <property type="match status" value="1"/>
</dbReference>
<organism evidence="14 15">
    <name type="scientific">Segatella sinensis</name>
    <dbReference type="NCBI Taxonomy" id="3085167"/>
    <lineage>
        <taxon>Bacteria</taxon>
        <taxon>Pseudomonadati</taxon>
        <taxon>Bacteroidota</taxon>
        <taxon>Bacteroidia</taxon>
        <taxon>Bacteroidales</taxon>
        <taxon>Prevotellaceae</taxon>
        <taxon>Segatella</taxon>
    </lineage>
</organism>
<accession>A0ABV1G039</accession>
<reference evidence="14 15" key="1">
    <citation type="submission" date="2024-04" db="EMBL/GenBank/DDBJ databases">
        <title>Human intestinal bacterial collection.</title>
        <authorList>
            <person name="Pauvert C."/>
            <person name="Hitch T.C.A."/>
            <person name="Clavel T."/>
        </authorList>
    </citation>
    <scope>NUCLEOTIDE SEQUENCE [LARGE SCALE GENOMIC DNA]</scope>
    <source>
        <strain evidence="14 15">CLA-AA-H174</strain>
    </source>
</reference>
<keyword evidence="15" id="KW-1185">Reference proteome</keyword>
<gene>
    <name evidence="14" type="primary">cdd</name>
    <name evidence="14" type="ORF">AAAT87_10860</name>
</gene>
<comment type="similarity">
    <text evidence="3 12">Belongs to the cytidine and deoxycytidylate deaminase family.</text>
</comment>
<evidence type="ECO:0000256" key="2">
    <source>
        <dbReference type="ARBA" id="ARBA00003949"/>
    </source>
</evidence>
<comment type="function">
    <text evidence="2 12">This enzyme scavenges exogenous and endogenous cytidine and 2'-deoxycytidine for UMP synthesis.</text>
</comment>
<dbReference type="GO" id="GO:0004126">
    <property type="term" value="F:cytidine deaminase activity"/>
    <property type="evidence" value="ECO:0007669"/>
    <property type="project" value="UniProtKB-EC"/>
</dbReference>
<dbReference type="NCBIfam" id="NF004064">
    <property type="entry name" value="PRK05578.1"/>
    <property type="match status" value="1"/>
</dbReference>
<evidence type="ECO:0000256" key="3">
    <source>
        <dbReference type="ARBA" id="ARBA00006576"/>
    </source>
</evidence>
<dbReference type="EC" id="3.5.4.5" evidence="4 12"/>
<dbReference type="InterPro" id="IPR016193">
    <property type="entry name" value="Cytidine_deaminase-like"/>
</dbReference>
<feature type="domain" description="CMP/dCMP-type deaminase" evidence="13">
    <location>
        <begin position="20"/>
        <end position="156"/>
    </location>
</feature>
<keyword evidence="6 12" id="KW-0479">Metal-binding</keyword>
<dbReference type="InterPro" id="IPR006262">
    <property type="entry name" value="Cyt_deam_tetra"/>
</dbReference>
<dbReference type="PANTHER" id="PTHR11644:SF2">
    <property type="entry name" value="CYTIDINE DEAMINASE"/>
    <property type="match status" value="1"/>
</dbReference>
<evidence type="ECO:0000256" key="8">
    <source>
        <dbReference type="ARBA" id="ARBA00022833"/>
    </source>
</evidence>
<evidence type="ECO:0000256" key="1">
    <source>
        <dbReference type="ARBA" id="ARBA00001947"/>
    </source>
</evidence>
<dbReference type="NCBIfam" id="TIGR01354">
    <property type="entry name" value="cyt_deam_tetra"/>
    <property type="match status" value="1"/>
</dbReference>
<dbReference type="PANTHER" id="PTHR11644">
    <property type="entry name" value="CYTIDINE DEAMINASE"/>
    <property type="match status" value="1"/>
</dbReference>